<name>B4FDT5_MAIZE</name>
<dbReference type="AlphaFoldDB" id="B4FDT5"/>
<accession>B4FDT5</accession>
<protein>
    <submittedName>
        <fullName evidence="1">Uncharacterized protein</fullName>
    </submittedName>
</protein>
<dbReference type="EMBL" id="BT035273">
    <property type="protein sequence ID" value="ACF80278.1"/>
    <property type="molecule type" value="mRNA"/>
</dbReference>
<sequence length="56" mass="5968">MLEGVCDVPQPPMSSHIGYRLYANAFKSSSEEGTSSGMSDYNSDALLSAVRLSGPR</sequence>
<reference evidence="1" key="1">
    <citation type="journal article" date="2009" name="PLoS Genet.">
        <title>Sequencing, mapping, and analysis of 27,455 maize full-length cDNAs.</title>
        <authorList>
            <person name="Soderlund C."/>
            <person name="Descour A."/>
            <person name="Kudrna D."/>
            <person name="Bomhoff M."/>
            <person name="Boyd L."/>
            <person name="Currie J."/>
            <person name="Angelova A."/>
            <person name="Collura K."/>
            <person name="Wissotski M."/>
            <person name="Ashley E."/>
            <person name="Morrow D."/>
            <person name="Fernandes J."/>
            <person name="Walbot V."/>
            <person name="Yu Y."/>
        </authorList>
    </citation>
    <scope>NUCLEOTIDE SEQUENCE</scope>
    <source>
        <strain evidence="1">B73</strain>
    </source>
</reference>
<proteinExistence type="evidence at transcript level"/>
<organism evidence="1">
    <name type="scientific">Zea mays</name>
    <name type="common">Maize</name>
    <dbReference type="NCBI Taxonomy" id="4577"/>
    <lineage>
        <taxon>Eukaryota</taxon>
        <taxon>Viridiplantae</taxon>
        <taxon>Streptophyta</taxon>
        <taxon>Embryophyta</taxon>
        <taxon>Tracheophyta</taxon>
        <taxon>Spermatophyta</taxon>
        <taxon>Magnoliopsida</taxon>
        <taxon>Liliopsida</taxon>
        <taxon>Poales</taxon>
        <taxon>Poaceae</taxon>
        <taxon>PACMAD clade</taxon>
        <taxon>Panicoideae</taxon>
        <taxon>Andropogonodae</taxon>
        <taxon>Andropogoneae</taxon>
        <taxon>Tripsacinae</taxon>
        <taxon>Zea</taxon>
    </lineage>
</organism>
<evidence type="ECO:0000313" key="1">
    <source>
        <dbReference type="EMBL" id="ACF80278.1"/>
    </source>
</evidence>